<keyword evidence="2" id="KW-1185">Reference proteome</keyword>
<protein>
    <submittedName>
        <fullName evidence="1">Uncharacterized protein</fullName>
    </submittedName>
</protein>
<evidence type="ECO:0000313" key="2">
    <source>
        <dbReference type="Proteomes" id="UP001255185"/>
    </source>
</evidence>
<comment type="caution">
    <text evidence="1">The sequence shown here is derived from an EMBL/GenBank/DDBJ whole genome shotgun (WGS) entry which is preliminary data.</text>
</comment>
<evidence type="ECO:0000313" key="1">
    <source>
        <dbReference type="EMBL" id="MDR6969461.1"/>
    </source>
</evidence>
<reference evidence="1 2" key="1">
    <citation type="submission" date="2023-07" db="EMBL/GenBank/DDBJ databases">
        <title>Sorghum-associated microbial communities from plants grown in Nebraska, USA.</title>
        <authorList>
            <person name="Schachtman D."/>
        </authorList>
    </citation>
    <scope>NUCLEOTIDE SEQUENCE [LARGE SCALE GENOMIC DNA]</scope>
    <source>
        <strain evidence="1 2">3773</strain>
    </source>
</reference>
<dbReference type="Proteomes" id="UP001255185">
    <property type="component" value="Unassembled WGS sequence"/>
</dbReference>
<gene>
    <name evidence="1" type="ORF">J2X31_003492</name>
</gene>
<dbReference type="RefSeq" id="WP_310028552.1">
    <property type="nucleotide sequence ID" value="NZ_JAVDVI010000021.1"/>
</dbReference>
<dbReference type="EMBL" id="JAVDVI010000021">
    <property type="protein sequence ID" value="MDR6969461.1"/>
    <property type="molecule type" value="Genomic_DNA"/>
</dbReference>
<organism evidence="1 2">
    <name type="scientific">Flavobacterium arsenatis</name>
    <dbReference type="NCBI Taxonomy" id="1484332"/>
    <lineage>
        <taxon>Bacteria</taxon>
        <taxon>Pseudomonadati</taxon>
        <taxon>Bacteroidota</taxon>
        <taxon>Flavobacteriia</taxon>
        <taxon>Flavobacteriales</taxon>
        <taxon>Flavobacteriaceae</taxon>
        <taxon>Flavobacterium</taxon>
    </lineage>
</organism>
<sequence>MNIQEQTSKIAYQAYRNIDFVRKLKNNSLRYDFPLDNIMKKMDKKENLKILKELGCDFKIFTPGQHYNYEEVFGNIKLILSCQISGGIITDYIYIYVDGNKIDGTLLKSNLGFVYRYLLNDKEAEIKASKFRNFDDFRNAMGDILSIYEDFKTEFLKLMKEENLIKN</sequence>
<accession>A0ABU1TUC0</accession>
<proteinExistence type="predicted"/>
<name>A0ABU1TUC0_9FLAO</name>